<dbReference type="Pfam" id="PF00892">
    <property type="entry name" value="EamA"/>
    <property type="match status" value="1"/>
</dbReference>
<keyword evidence="1" id="KW-0812">Transmembrane</keyword>
<keyword evidence="1" id="KW-1133">Transmembrane helix</keyword>
<feature type="transmembrane region" description="Helical" evidence="1">
    <location>
        <begin position="274"/>
        <end position="294"/>
    </location>
</feature>
<dbReference type="Proteomes" id="UP000319908">
    <property type="component" value="Unassembled WGS sequence"/>
</dbReference>
<comment type="caution">
    <text evidence="3">The sequence shown here is derived from an EMBL/GenBank/DDBJ whole genome shotgun (WGS) entry which is preliminary data.</text>
</comment>
<feature type="transmembrane region" description="Helical" evidence="1">
    <location>
        <begin position="146"/>
        <end position="168"/>
    </location>
</feature>
<name>A0A5C6BT42_9BACT</name>
<feature type="transmembrane region" description="Helical" evidence="1">
    <location>
        <begin position="180"/>
        <end position="200"/>
    </location>
</feature>
<feature type="domain" description="EamA" evidence="2">
    <location>
        <begin position="9"/>
        <end position="136"/>
    </location>
</feature>
<accession>A0A5C6BT42</accession>
<dbReference type="InterPro" id="IPR037185">
    <property type="entry name" value="EmrE-like"/>
</dbReference>
<dbReference type="EMBL" id="SJPU01000002">
    <property type="protein sequence ID" value="TWU15390.1"/>
    <property type="molecule type" value="Genomic_DNA"/>
</dbReference>
<reference evidence="3 4" key="1">
    <citation type="journal article" date="2020" name="Antonie Van Leeuwenhoek">
        <title>Rhodopirellula heiligendammensis sp. nov., Rhodopirellula pilleata sp. nov., and Rhodopirellula solitaria sp. nov. isolated from natural or artificial marine surfaces in Northern Germany and California, USA, and emended description of the genus Rhodopirellula.</title>
        <authorList>
            <person name="Kallscheuer N."/>
            <person name="Wiegand S."/>
            <person name="Jogler M."/>
            <person name="Boedeker C."/>
            <person name="Peeters S.H."/>
            <person name="Rast P."/>
            <person name="Heuer A."/>
            <person name="Jetten M.S.M."/>
            <person name="Rohde M."/>
            <person name="Jogler C."/>
        </authorList>
    </citation>
    <scope>NUCLEOTIDE SEQUENCE [LARGE SCALE GENOMIC DNA]</scope>
    <source>
        <strain evidence="3 4">Poly21</strain>
    </source>
</reference>
<dbReference type="SUPFAM" id="SSF103481">
    <property type="entry name" value="Multidrug resistance efflux transporter EmrE"/>
    <property type="match status" value="1"/>
</dbReference>
<feature type="transmembrane region" description="Helical" evidence="1">
    <location>
        <begin position="212"/>
        <end position="235"/>
    </location>
</feature>
<evidence type="ECO:0000313" key="3">
    <source>
        <dbReference type="EMBL" id="TWU15390.1"/>
    </source>
</evidence>
<proteinExistence type="predicted"/>
<organism evidence="3 4">
    <name type="scientific">Allorhodopirellula heiligendammensis</name>
    <dbReference type="NCBI Taxonomy" id="2714739"/>
    <lineage>
        <taxon>Bacteria</taxon>
        <taxon>Pseudomonadati</taxon>
        <taxon>Planctomycetota</taxon>
        <taxon>Planctomycetia</taxon>
        <taxon>Pirellulales</taxon>
        <taxon>Pirellulaceae</taxon>
        <taxon>Allorhodopirellula</taxon>
    </lineage>
</organism>
<feature type="transmembrane region" description="Helical" evidence="1">
    <location>
        <begin position="38"/>
        <end position="57"/>
    </location>
</feature>
<feature type="transmembrane region" description="Helical" evidence="1">
    <location>
        <begin position="69"/>
        <end position="88"/>
    </location>
</feature>
<dbReference type="AlphaFoldDB" id="A0A5C6BT42"/>
<evidence type="ECO:0000313" key="4">
    <source>
        <dbReference type="Proteomes" id="UP000319908"/>
    </source>
</evidence>
<dbReference type="InterPro" id="IPR000620">
    <property type="entry name" value="EamA_dom"/>
</dbReference>
<evidence type="ECO:0000259" key="2">
    <source>
        <dbReference type="Pfam" id="PF00892"/>
    </source>
</evidence>
<dbReference type="Gene3D" id="1.10.3730.20">
    <property type="match status" value="1"/>
</dbReference>
<evidence type="ECO:0000256" key="1">
    <source>
        <dbReference type="SAM" id="Phobius"/>
    </source>
</evidence>
<dbReference type="GO" id="GO:0016020">
    <property type="term" value="C:membrane"/>
    <property type="evidence" value="ECO:0007669"/>
    <property type="project" value="InterPro"/>
</dbReference>
<gene>
    <name evidence="3" type="ORF">Poly21_25850</name>
</gene>
<sequence>MLCRMMHLLLPLSASLLFIGGMIFTKRASLAGIGPLTFLFVANLCAAGVFSLLWLLGGEVPPVDRWWQPVLIAGLYLMGLSCTFLAIQKGDVSVATPVFGIKVIFVALLLTVVEATPLRVSIWIAACLATLGIGLIQWTGEGKRHHLWLTLVFALSAAGCFATFDVLVQRWSPQWGPGRLLPAIYWTVGAASLLLVPWVQWSDLRRVEILRLVLPGAVLVALQAFCIVLAVGMFGDAARVNVVYALRGLWGVGLAWLAARIWGGSEANLSRSTLFTRFLGAAVLTAAVVVVIVAGD</sequence>
<protein>
    <submittedName>
        <fullName evidence="3">EamA-like transporter family protein</fullName>
    </submittedName>
</protein>
<keyword evidence="1" id="KW-0472">Membrane</keyword>
<feature type="transmembrane region" description="Helical" evidence="1">
    <location>
        <begin position="242"/>
        <end position="262"/>
    </location>
</feature>
<keyword evidence="4" id="KW-1185">Reference proteome</keyword>
<feature type="transmembrane region" description="Helical" evidence="1">
    <location>
        <begin position="94"/>
        <end position="113"/>
    </location>
</feature>
<feature type="transmembrane region" description="Helical" evidence="1">
    <location>
        <begin position="120"/>
        <end position="140"/>
    </location>
</feature>